<dbReference type="GO" id="GO:0005634">
    <property type="term" value="C:nucleus"/>
    <property type="evidence" value="ECO:0000318"/>
    <property type="project" value="GO_Central"/>
</dbReference>
<reference evidence="6" key="2">
    <citation type="submission" date="2025-08" db="UniProtKB">
        <authorList>
            <consortium name="RefSeq"/>
        </authorList>
    </citation>
    <scope>IDENTIFICATION</scope>
    <source>
        <tissue evidence="6">Leaf</tissue>
    </source>
</reference>
<reference evidence="5" key="1">
    <citation type="journal article" date="2021" name="Nat. Commun.">
        <title>Genomic analyses provide insights into spinach domestication and the genetic basis of agronomic traits.</title>
        <authorList>
            <person name="Cai X."/>
            <person name="Sun X."/>
            <person name="Xu C."/>
            <person name="Sun H."/>
            <person name="Wang X."/>
            <person name="Ge C."/>
            <person name="Zhang Z."/>
            <person name="Wang Q."/>
            <person name="Fei Z."/>
            <person name="Jiao C."/>
            <person name="Wang Q."/>
        </authorList>
    </citation>
    <scope>NUCLEOTIDE SEQUENCE [LARGE SCALE GENOMIC DNA]</scope>
    <source>
        <strain evidence="5">cv. Varoflay</strain>
    </source>
</reference>
<dbReference type="Proteomes" id="UP000813463">
    <property type="component" value="Chromosome 6"/>
</dbReference>
<name>A0A9R0J5K6_SPIOL</name>
<dbReference type="PROSITE" id="PS50985">
    <property type="entry name" value="GRAS"/>
    <property type="match status" value="1"/>
</dbReference>
<comment type="caution">
    <text evidence="3">Lacks conserved residue(s) required for the propagation of feature annotation.</text>
</comment>
<dbReference type="GO" id="GO:0043565">
    <property type="term" value="F:sequence-specific DNA binding"/>
    <property type="evidence" value="ECO:0000318"/>
    <property type="project" value="GO_Central"/>
</dbReference>
<dbReference type="KEGG" id="soe:110800659"/>
<dbReference type="AlphaFoldDB" id="A0A9R0J5K6"/>
<dbReference type="Pfam" id="PF03514">
    <property type="entry name" value="GRAS"/>
    <property type="match status" value="1"/>
</dbReference>
<dbReference type="RefSeq" id="XP_021861659.2">
    <property type="nucleotide sequence ID" value="XM_022005967.2"/>
</dbReference>
<dbReference type="InterPro" id="IPR005202">
    <property type="entry name" value="TF_GRAS"/>
</dbReference>
<feature type="region of interest" description="Disordered" evidence="4">
    <location>
        <begin position="264"/>
        <end position="303"/>
    </location>
</feature>
<gene>
    <name evidence="6" type="primary">LOC110800659</name>
</gene>
<evidence type="ECO:0000256" key="4">
    <source>
        <dbReference type="SAM" id="MobiDB-lite"/>
    </source>
</evidence>
<evidence type="ECO:0000313" key="6">
    <source>
        <dbReference type="RefSeq" id="XP_021861659.2"/>
    </source>
</evidence>
<feature type="region of interest" description="Leucine repeat I (LRI)" evidence="3">
    <location>
        <begin position="310"/>
        <end position="370"/>
    </location>
</feature>
<organism evidence="5 6">
    <name type="scientific">Spinacia oleracea</name>
    <name type="common">Spinach</name>
    <dbReference type="NCBI Taxonomy" id="3562"/>
    <lineage>
        <taxon>Eukaryota</taxon>
        <taxon>Viridiplantae</taxon>
        <taxon>Streptophyta</taxon>
        <taxon>Embryophyta</taxon>
        <taxon>Tracheophyta</taxon>
        <taxon>Spermatophyta</taxon>
        <taxon>Magnoliopsida</taxon>
        <taxon>eudicotyledons</taxon>
        <taxon>Gunneridae</taxon>
        <taxon>Pentapetalae</taxon>
        <taxon>Caryophyllales</taxon>
        <taxon>Chenopodiaceae</taxon>
        <taxon>Chenopodioideae</taxon>
        <taxon>Anserineae</taxon>
        <taxon>Spinacia</taxon>
    </lineage>
</organism>
<comment type="similarity">
    <text evidence="3">Belongs to the GRAS family.</text>
</comment>
<evidence type="ECO:0000256" key="1">
    <source>
        <dbReference type="ARBA" id="ARBA00023015"/>
    </source>
</evidence>
<protein>
    <submittedName>
        <fullName evidence="6">Scarecrow-like protein 30</fullName>
    </submittedName>
</protein>
<feature type="short sequence motif" description="VHIID" evidence="3">
    <location>
        <begin position="420"/>
        <end position="424"/>
    </location>
</feature>
<feature type="region of interest" description="SAW" evidence="3">
    <location>
        <begin position="608"/>
        <end position="683"/>
    </location>
</feature>
<evidence type="ECO:0000256" key="2">
    <source>
        <dbReference type="ARBA" id="ARBA00023163"/>
    </source>
</evidence>
<feature type="region of interest" description="Disordered" evidence="4">
    <location>
        <begin position="206"/>
        <end position="237"/>
    </location>
</feature>
<evidence type="ECO:0000313" key="5">
    <source>
        <dbReference type="Proteomes" id="UP000813463"/>
    </source>
</evidence>
<evidence type="ECO:0000256" key="3">
    <source>
        <dbReference type="PROSITE-ProRule" id="PRU01191"/>
    </source>
</evidence>
<feature type="compositionally biased region" description="Basic residues" evidence="4">
    <location>
        <begin position="292"/>
        <end position="303"/>
    </location>
</feature>
<keyword evidence="5" id="KW-1185">Reference proteome</keyword>
<feature type="compositionally biased region" description="Polar residues" evidence="4">
    <location>
        <begin position="266"/>
        <end position="283"/>
    </location>
</feature>
<dbReference type="PANTHER" id="PTHR31636">
    <property type="entry name" value="OSJNBA0084A10.13 PROTEIN-RELATED"/>
    <property type="match status" value="1"/>
</dbReference>
<keyword evidence="2" id="KW-0804">Transcription</keyword>
<dbReference type="GeneID" id="110800659"/>
<feature type="region of interest" description="VHIID" evidence="3">
    <location>
        <begin position="389"/>
        <end position="454"/>
    </location>
</feature>
<keyword evidence="1" id="KW-0805">Transcription regulation</keyword>
<sequence>MNFDPAEGYPSFQSTVDCVNGNGSFKECGLYEEPISLNDRQYDLYYQTHEDNSEIPDFPDACLKYMNDILMEEDLDDRPATLQDYHALQATEKSFYDVLCADQRPLSDDLNISCSSERGTGRYGTSVKSNWMIHQSQSVGFQQFDDTHHVLESTSEGSGSSSSFNYWRDGIADSPVSTLFDNELSNVVNSGMSRVYREMNYNKGVEGGETREELGNGSKGRKNHHQRENAGDLEERSAKQLAANNEEYSEMEKFDDVLISKEENNDISPCTSKSSVKEGSQNSEQDENPKGSKSKRKTKRGKKKINTEVVDLRTLLIQCAEAVACAEIRNANELLKQIRQHATPFGDSVQRVAHYFADGLEARMTGTGSELYKASDWKRFSSYDILKGYKLYVSALPFQRTSYFLANQTIAKLAEKASKLHIIDFGIFMGFQWPCLIQTLSRRPLGPPRLKITGVENPKSGFKPAQTVEETGRRLAGYCERFGVPFEFQAIAQQWHTTKPEDFNIESDELVVVSCLYKSRRLPDETVDGSSPRDSFLRLVRSLNPELFIHGVINGTFNAPFFITRFREALYHYSCLFDVFEVTMLREDQDRQLIENYLYGKDAMNIVACEGTERIERPETYKQWQMRHQRARFMQVPLNQEIVNKARAMVRANYHKDFMVEQDKHWLVHGWKGRILSAMSCWKPA</sequence>
<proteinExistence type="inferred from homology"/>
<dbReference type="GO" id="GO:0003700">
    <property type="term" value="F:DNA-binding transcription factor activity"/>
    <property type="evidence" value="ECO:0000318"/>
    <property type="project" value="GO_Central"/>
</dbReference>
<feature type="region of interest" description="Leucine repeat II (LRII)" evidence="3">
    <location>
        <begin position="470"/>
        <end position="502"/>
    </location>
</feature>
<feature type="compositionally biased region" description="Basic and acidic residues" evidence="4">
    <location>
        <begin position="226"/>
        <end position="237"/>
    </location>
</feature>
<accession>A0A9R0J5K6</accession>
<dbReference type="GO" id="GO:0006355">
    <property type="term" value="P:regulation of DNA-templated transcription"/>
    <property type="evidence" value="ECO:0000318"/>
    <property type="project" value="GO_Central"/>
</dbReference>